<gene>
    <name evidence="1" type="ORF">TTHERM_000073252</name>
</gene>
<reference evidence="2" key="1">
    <citation type="journal article" date="2006" name="PLoS Biol.">
        <title>Macronuclear genome sequence of the ciliate Tetrahymena thermophila, a model eukaryote.</title>
        <authorList>
            <person name="Eisen J.A."/>
            <person name="Coyne R.S."/>
            <person name="Wu M."/>
            <person name="Wu D."/>
            <person name="Thiagarajan M."/>
            <person name="Wortman J.R."/>
            <person name="Badger J.H."/>
            <person name="Ren Q."/>
            <person name="Amedeo P."/>
            <person name="Jones K.M."/>
            <person name="Tallon L.J."/>
            <person name="Delcher A.L."/>
            <person name="Salzberg S.L."/>
            <person name="Silva J.C."/>
            <person name="Haas B.J."/>
            <person name="Majoros W.H."/>
            <person name="Farzad M."/>
            <person name="Carlton J.M."/>
            <person name="Smith R.K. Jr."/>
            <person name="Garg J."/>
            <person name="Pearlman R.E."/>
            <person name="Karrer K.M."/>
            <person name="Sun L."/>
            <person name="Manning G."/>
            <person name="Elde N.C."/>
            <person name="Turkewitz A.P."/>
            <person name="Asai D.J."/>
            <person name="Wilkes D.E."/>
            <person name="Wang Y."/>
            <person name="Cai H."/>
            <person name="Collins K."/>
            <person name="Stewart B.A."/>
            <person name="Lee S.R."/>
            <person name="Wilamowska K."/>
            <person name="Weinberg Z."/>
            <person name="Ruzzo W.L."/>
            <person name="Wloga D."/>
            <person name="Gaertig J."/>
            <person name="Frankel J."/>
            <person name="Tsao C.-C."/>
            <person name="Gorovsky M.A."/>
            <person name="Keeling P.J."/>
            <person name="Waller R.F."/>
            <person name="Patron N.J."/>
            <person name="Cherry J.M."/>
            <person name="Stover N.A."/>
            <person name="Krieger C.J."/>
            <person name="del Toro C."/>
            <person name="Ryder H.F."/>
            <person name="Williamson S.C."/>
            <person name="Barbeau R.A."/>
            <person name="Hamilton E.P."/>
            <person name="Orias E."/>
        </authorList>
    </citation>
    <scope>NUCLEOTIDE SEQUENCE [LARGE SCALE GENOMIC DNA]</scope>
    <source>
        <strain evidence="2">SB210</strain>
    </source>
</reference>
<name>W7XAQ8_TETTS</name>
<dbReference type="Proteomes" id="UP000009168">
    <property type="component" value="Unassembled WGS sequence"/>
</dbReference>
<dbReference type="InParanoid" id="W7XAQ8"/>
<evidence type="ECO:0000313" key="1">
    <source>
        <dbReference type="EMBL" id="EWS74422.1"/>
    </source>
</evidence>
<dbReference type="EMBL" id="GG662704">
    <property type="protein sequence ID" value="EWS74422.1"/>
    <property type="molecule type" value="Genomic_DNA"/>
</dbReference>
<proteinExistence type="predicted"/>
<sequence>MQISYRDRHLYNEVQYLFIWTSLTRYSQITVYSIQTFTIVQEIKNTFIQNNPSVVVDLSFDLASFQIIYLDNTGNINCFGMDTFDQNCVFKMSEFSDQNILPIGMTIDYETNNIFVYSSNQWFDTDLKLLLYNIFITTDGSLVDYDFQNIKENFRLTWGSTTRTTVYLSISSINLIIIGLYQGNYSKPIQYISSTENYFWICSSGGIVNQLINKTKQVAQTYDIGQIIQQQVSGMIGVFEIDEVNTRLFTHIIEQKLIYINFVNLKKLKKRYKF</sequence>
<evidence type="ECO:0000313" key="2">
    <source>
        <dbReference type="Proteomes" id="UP000009168"/>
    </source>
</evidence>
<dbReference type="AlphaFoldDB" id="W7XAQ8"/>
<dbReference type="KEGG" id="tet:TTHERM_000073252"/>
<dbReference type="RefSeq" id="XP_012652999.1">
    <property type="nucleotide sequence ID" value="XM_012797545.1"/>
</dbReference>
<organism evidence="1 2">
    <name type="scientific">Tetrahymena thermophila (strain SB210)</name>
    <dbReference type="NCBI Taxonomy" id="312017"/>
    <lineage>
        <taxon>Eukaryota</taxon>
        <taxon>Sar</taxon>
        <taxon>Alveolata</taxon>
        <taxon>Ciliophora</taxon>
        <taxon>Intramacronucleata</taxon>
        <taxon>Oligohymenophorea</taxon>
        <taxon>Hymenostomatida</taxon>
        <taxon>Tetrahymenina</taxon>
        <taxon>Tetrahymenidae</taxon>
        <taxon>Tetrahymena</taxon>
    </lineage>
</organism>
<keyword evidence="2" id="KW-1185">Reference proteome</keyword>
<accession>W7XAQ8</accession>
<dbReference type="GeneID" id="24437108"/>
<protein>
    <submittedName>
        <fullName evidence="1">Uncharacterized protein</fullName>
    </submittedName>
</protein>